<feature type="binding site" evidence="9">
    <location>
        <position position="359"/>
    </location>
    <ligand>
        <name>NAD(+)</name>
        <dbReference type="ChEBI" id="CHEBI:57540"/>
    </ligand>
</feature>
<dbReference type="AlphaFoldDB" id="A0A0C3HE32"/>
<dbReference type="Proteomes" id="UP000054321">
    <property type="component" value="Unassembled WGS sequence"/>
</dbReference>
<dbReference type="Gene3D" id="3.40.50.720">
    <property type="entry name" value="NAD(P)-binding Rossmann-like Domain"/>
    <property type="match status" value="2"/>
</dbReference>
<dbReference type="EC" id="1.1.1.22" evidence="3"/>
<dbReference type="UniPathway" id="UPA00038">
    <property type="reaction ID" value="UER00491"/>
</dbReference>
<dbReference type="InterPro" id="IPR036220">
    <property type="entry name" value="UDP-Glc/GDP-Man_DH_C_sf"/>
</dbReference>
<dbReference type="SUPFAM" id="SSF51735">
    <property type="entry name" value="NAD(P)-binding Rossmann-fold domains"/>
    <property type="match status" value="1"/>
</dbReference>
<feature type="region of interest" description="Disordered" evidence="10">
    <location>
        <begin position="1"/>
        <end position="29"/>
    </location>
</feature>
<dbReference type="Pfam" id="PF03721">
    <property type="entry name" value="UDPG_MGDP_dh_N"/>
    <property type="match status" value="2"/>
</dbReference>
<dbReference type="PIRSF" id="PIRSF000124">
    <property type="entry name" value="UDPglc_GDPman_dh"/>
    <property type="match status" value="1"/>
</dbReference>
<evidence type="ECO:0000256" key="4">
    <source>
        <dbReference type="ARBA" id="ARBA00023002"/>
    </source>
</evidence>
<dbReference type="InterPro" id="IPR001732">
    <property type="entry name" value="UDP-Glc/GDP-Man_DH_N"/>
</dbReference>
<dbReference type="InParanoid" id="A0A0C3HE32"/>
<evidence type="ECO:0000313" key="13">
    <source>
        <dbReference type="Proteomes" id="UP000054321"/>
    </source>
</evidence>
<dbReference type="PANTHER" id="PTHR11374:SF3">
    <property type="entry name" value="UDP-GLUCOSE 6-DEHYDROGENASE"/>
    <property type="match status" value="1"/>
</dbReference>
<dbReference type="SUPFAM" id="SSF52413">
    <property type="entry name" value="UDP-glucose/GDP-mannose dehydrogenase C-terminal domain"/>
    <property type="match status" value="1"/>
</dbReference>
<dbReference type="InterPro" id="IPR008927">
    <property type="entry name" value="6-PGluconate_DH-like_C_sf"/>
</dbReference>
<feature type="binding site" evidence="9">
    <location>
        <position position="172"/>
    </location>
    <ligand>
        <name>NAD(+)</name>
        <dbReference type="ChEBI" id="CHEBI:57540"/>
    </ligand>
</feature>
<feature type="binding site" evidence="8">
    <location>
        <position position="300"/>
    </location>
    <ligand>
        <name>substrate</name>
    </ligand>
</feature>
<dbReference type="GO" id="GO:0006024">
    <property type="term" value="P:glycosaminoglycan biosynthetic process"/>
    <property type="evidence" value="ECO:0007669"/>
    <property type="project" value="TreeGrafter"/>
</dbReference>
<evidence type="ECO:0000256" key="7">
    <source>
        <dbReference type="PIRSR" id="PIRSR500134-1"/>
    </source>
</evidence>
<evidence type="ECO:0000256" key="1">
    <source>
        <dbReference type="ARBA" id="ARBA00004701"/>
    </source>
</evidence>
<reference evidence="13" key="2">
    <citation type="submission" date="2015-01" db="EMBL/GenBank/DDBJ databases">
        <title>Evolutionary Origins and Diversification of the Mycorrhizal Mutualists.</title>
        <authorList>
            <consortium name="DOE Joint Genome Institute"/>
            <consortium name="Mycorrhizal Genomics Consortium"/>
            <person name="Kohler A."/>
            <person name="Kuo A."/>
            <person name="Nagy L.G."/>
            <person name="Floudas D."/>
            <person name="Copeland A."/>
            <person name="Barry K.W."/>
            <person name="Cichocki N."/>
            <person name="Veneault-Fourrey C."/>
            <person name="LaButti K."/>
            <person name="Lindquist E.A."/>
            <person name="Lipzen A."/>
            <person name="Lundell T."/>
            <person name="Morin E."/>
            <person name="Murat C."/>
            <person name="Riley R."/>
            <person name="Ohm R."/>
            <person name="Sun H."/>
            <person name="Tunlid A."/>
            <person name="Henrissat B."/>
            <person name="Grigoriev I.V."/>
            <person name="Hibbett D.S."/>
            <person name="Martin F."/>
        </authorList>
    </citation>
    <scope>NUCLEOTIDE SEQUENCE [LARGE SCALE GENOMIC DNA]</scope>
    <source>
        <strain evidence="13">Zn</strain>
    </source>
</reference>
<evidence type="ECO:0000256" key="8">
    <source>
        <dbReference type="PIRSR" id="PIRSR500134-2"/>
    </source>
</evidence>
<dbReference type="InterPro" id="IPR028357">
    <property type="entry name" value="UDPglc_DH_bac"/>
</dbReference>
<dbReference type="GO" id="GO:0005634">
    <property type="term" value="C:nucleus"/>
    <property type="evidence" value="ECO:0007669"/>
    <property type="project" value="TreeGrafter"/>
</dbReference>
<keyword evidence="4" id="KW-0560">Oxidoreductase</keyword>
<evidence type="ECO:0000256" key="2">
    <source>
        <dbReference type="ARBA" id="ARBA00006601"/>
    </source>
</evidence>
<organism evidence="12 13">
    <name type="scientific">Oidiodendron maius (strain Zn)</name>
    <dbReference type="NCBI Taxonomy" id="913774"/>
    <lineage>
        <taxon>Eukaryota</taxon>
        <taxon>Fungi</taxon>
        <taxon>Dikarya</taxon>
        <taxon>Ascomycota</taxon>
        <taxon>Pezizomycotina</taxon>
        <taxon>Leotiomycetes</taxon>
        <taxon>Leotiomycetes incertae sedis</taxon>
        <taxon>Myxotrichaceae</taxon>
        <taxon>Oidiodendron</taxon>
    </lineage>
</organism>
<feature type="binding site" evidence="8">
    <location>
        <position position="353"/>
    </location>
    <ligand>
        <name>substrate</name>
    </ligand>
</feature>
<feature type="domain" description="UDP-glucose/GDP-mannose dehydrogenase C-terminal" evidence="11">
    <location>
        <begin position="412"/>
        <end position="520"/>
    </location>
</feature>
<evidence type="ECO:0000256" key="5">
    <source>
        <dbReference type="ARBA" id="ARBA00023027"/>
    </source>
</evidence>
<feature type="active site" description="Nucleophile" evidence="7">
    <location>
        <position position="356"/>
    </location>
</feature>
<sequence length="633" mass="68863">MPPPPSTVGSDDSLIDPSTAATTPAPSLTFSPVLHPTKLHDLDNLTTPRIASLERTRPAPAFKVKNICCVGAGYVGGPTAAVMAFQNPHLNITVVDRDAQRIAAWQSKHLPLYEPGLYPILRVARDGSKACTFCAEHREEIALSARLPNLFFSTEVSRCISEADIVLIAINTPTKARGVGAGRATDMTAMEAVTREIALHAKDGAILVEKSTVPCRTADLVSETVRIHRPHLNFEVLSNPEFLAAGTAITNLLEPDRVIIGSSDTPNGLRAANALADVYAAWVPRSKIVTTNLWSSELSKLVANSMLAQRISSINSISAICEKVGADIDDVSKSVGLDERIGRKYLKAGIGFGGSCFKKDILSLVYLAQSLGLEEVADYWTQVLDINDWQRIRFAKRIIKCLNGTLSMKKLTVLGYAFKEDTSDTRESPALETIKQLLEDGPSEIAVYDPFCDPAFIRDELRRFLGPDALKESGGPIEVYADAYQACANSHAIIITTDCDKFRNTPSSSTTASKHKAIPEDPRPFTHISPTETEILRLQTHLSSTLGSSNSLDRFADEPACEAGCEACVADLKKVEIQGRRQTETLDWNRVAYHLQKPKWVFDGRGVLSVKEMAALGVRVEGIGRVGWSGMLP</sequence>
<dbReference type="SUPFAM" id="SSF48179">
    <property type="entry name" value="6-phosphogluconate dehydrogenase C-terminal domain-like"/>
    <property type="match status" value="1"/>
</dbReference>
<evidence type="ECO:0000313" key="12">
    <source>
        <dbReference type="EMBL" id="KIN00547.1"/>
    </source>
</evidence>
<comment type="similarity">
    <text evidence="2">Belongs to the UDP-glucose/GDP-mannose dehydrogenase family.</text>
</comment>
<accession>A0A0C3HE32</accession>
<comment type="catalytic activity">
    <reaction evidence="6">
        <text>UDP-alpha-D-glucose + 2 NAD(+) + H2O = UDP-alpha-D-glucuronate + 2 NADH + 3 H(+)</text>
        <dbReference type="Rhea" id="RHEA:23596"/>
        <dbReference type="ChEBI" id="CHEBI:15377"/>
        <dbReference type="ChEBI" id="CHEBI:15378"/>
        <dbReference type="ChEBI" id="CHEBI:57540"/>
        <dbReference type="ChEBI" id="CHEBI:57945"/>
        <dbReference type="ChEBI" id="CHEBI:58052"/>
        <dbReference type="ChEBI" id="CHEBI:58885"/>
        <dbReference type="EC" id="1.1.1.22"/>
    </reaction>
</comment>
<dbReference type="Pfam" id="PF03720">
    <property type="entry name" value="UDPG_MGDP_dh_C"/>
    <property type="match status" value="1"/>
</dbReference>
<feature type="binding site" evidence="8">
    <location>
        <position position="419"/>
    </location>
    <ligand>
        <name>substrate</name>
    </ligand>
</feature>
<dbReference type="FunFam" id="1.20.5.100:FF:000001">
    <property type="entry name" value="UDP-glucose 6-dehydrogenase"/>
    <property type="match status" value="1"/>
</dbReference>
<dbReference type="GO" id="GO:0000271">
    <property type="term" value="P:polysaccharide biosynthetic process"/>
    <property type="evidence" value="ECO:0007669"/>
    <property type="project" value="InterPro"/>
</dbReference>
<feature type="binding site" evidence="9">
    <location>
        <position position="212"/>
    </location>
    <ligand>
        <name>NAD(+)</name>
        <dbReference type="ChEBI" id="CHEBI:57540"/>
    </ligand>
</feature>
<gene>
    <name evidence="12" type="ORF">OIDMADRAFT_165145</name>
</gene>
<dbReference type="PANTHER" id="PTHR11374">
    <property type="entry name" value="UDP-GLUCOSE DEHYDROGENASE/UDP-MANNAC DEHYDROGENASE"/>
    <property type="match status" value="1"/>
</dbReference>
<feature type="binding site" evidence="9">
    <location>
        <position position="96"/>
    </location>
    <ligand>
        <name>NAD(+)</name>
        <dbReference type="ChEBI" id="CHEBI:57540"/>
    </ligand>
</feature>
<dbReference type="EMBL" id="KN832877">
    <property type="protein sequence ID" value="KIN00547.1"/>
    <property type="molecule type" value="Genomic_DNA"/>
</dbReference>
<feature type="compositionally biased region" description="Low complexity" evidence="10">
    <location>
        <begin position="17"/>
        <end position="29"/>
    </location>
</feature>
<dbReference type="Gene3D" id="1.20.5.100">
    <property type="entry name" value="Cytochrome c1, transmembrane anchor, C-terminal"/>
    <property type="match status" value="1"/>
</dbReference>
<reference evidence="12 13" key="1">
    <citation type="submission" date="2014-04" db="EMBL/GenBank/DDBJ databases">
        <authorList>
            <consortium name="DOE Joint Genome Institute"/>
            <person name="Kuo A."/>
            <person name="Martino E."/>
            <person name="Perotto S."/>
            <person name="Kohler A."/>
            <person name="Nagy L.G."/>
            <person name="Floudas D."/>
            <person name="Copeland A."/>
            <person name="Barry K.W."/>
            <person name="Cichocki N."/>
            <person name="Veneault-Fourrey C."/>
            <person name="LaButti K."/>
            <person name="Lindquist E.A."/>
            <person name="Lipzen A."/>
            <person name="Lundell T."/>
            <person name="Morin E."/>
            <person name="Murat C."/>
            <person name="Sun H."/>
            <person name="Tunlid A."/>
            <person name="Henrissat B."/>
            <person name="Grigoriev I.V."/>
            <person name="Hibbett D.S."/>
            <person name="Martin F."/>
            <person name="Nordberg H.P."/>
            <person name="Cantor M.N."/>
            <person name="Hua S.X."/>
        </authorList>
    </citation>
    <scope>NUCLEOTIDE SEQUENCE [LARGE SCALE GENOMIC DNA]</scope>
    <source>
        <strain evidence="12 13">Zn</strain>
    </source>
</reference>
<dbReference type="PIRSF" id="PIRSF500134">
    <property type="entry name" value="UDPglc_DH_bac"/>
    <property type="match status" value="1"/>
</dbReference>
<dbReference type="Pfam" id="PF00984">
    <property type="entry name" value="UDPG_MGDP_dh"/>
    <property type="match status" value="1"/>
</dbReference>
<dbReference type="InterPro" id="IPR036291">
    <property type="entry name" value="NAD(P)-bd_dom_sf"/>
</dbReference>
<name>A0A0C3HE32_OIDMZ</name>
<evidence type="ECO:0000256" key="9">
    <source>
        <dbReference type="PIRSR" id="PIRSR500134-3"/>
    </source>
</evidence>
<dbReference type="OrthoDB" id="5059218at2759"/>
<dbReference type="InterPro" id="IPR028356">
    <property type="entry name" value="UDPglc_DH_euk"/>
</dbReference>
<comment type="pathway">
    <text evidence="1">Nucleotide-sugar biosynthesis; UDP-alpha-D-glucuronate biosynthesis; UDP-alpha-D-glucuronate from UDP-alpha-D-glucose: step 1/1.</text>
</comment>
<evidence type="ECO:0000256" key="3">
    <source>
        <dbReference type="ARBA" id="ARBA00012954"/>
    </source>
</evidence>
<dbReference type="GO" id="GO:0003979">
    <property type="term" value="F:UDP-glucose 6-dehydrogenase activity"/>
    <property type="evidence" value="ECO:0007669"/>
    <property type="project" value="UniProtKB-EC"/>
</dbReference>
<evidence type="ECO:0000256" key="10">
    <source>
        <dbReference type="SAM" id="MobiDB-lite"/>
    </source>
</evidence>
<keyword evidence="5 9" id="KW-0520">NAD</keyword>
<dbReference type="InterPro" id="IPR014027">
    <property type="entry name" value="UDP-Glc/GDP-Man_DH_C"/>
</dbReference>
<keyword evidence="13" id="KW-1185">Reference proteome</keyword>
<dbReference type="HOGENOM" id="CLU_023810_7_0_1"/>
<dbReference type="STRING" id="913774.A0A0C3HE32"/>
<dbReference type="InterPro" id="IPR017476">
    <property type="entry name" value="UDP-Glc/GDP-Man"/>
</dbReference>
<dbReference type="NCBIfam" id="TIGR03026">
    <property type="entry name" value="NDP-sugDHase"/>
    <property type="match status" value="1"/>
</dbReference>
<dbReference type="GO" id="GO:0051287">
    <property type="term" value="F:NAD binding"/>
    <property type="evidence" value="ECO:0007669"/>
    <property type="project" value="InterPro"/>
</dbReference>
<evidence type="ECO:0000256" key="6">
    <source>
        <dbReference type="ARBA" id="ARBA00047473"/>
    </source>
</evidence>
<feature type="binding site" evidence="9">
    <location>
        <position position="426"/>
    </location>
    <ligand>
        <name>NAD(+)</name>
        <dbReference type="ChEBI" id="CHEBI:57540"/>
    </ligand>
</feature>
<evidence type="ECO:0000259" key="11">
    <source>
        <dbReference type="SMART" id="SM00984"/>
    </source>
</evidence>
<dbReference type="FunFam" id="3.40.50.720:FF:000032">
    <property type="entry name" value="UDP-glucose 6-dehydrogenase"/>
    <property type="match status" value="1"/>
</dbReference>
<dbReference type="GO" id="GO:0006065">
    <property type="term" value="P:UDP-glucuronate biosynthetic process"/>
    <property type="evidence" value="ECO:0007669"/>
    <property type="project" value="UniProtKB-UniPathway"/>
</dbReference>
<protein>
    <recommendedName>
        <fullName evidence="3">UDP-glucose 6-dehydrogenase</fullName>
        <ecNumber evidence="3">1.1.1.22</ecNumber>
    </recommendedName>
</protein>
<dbReference type="SMART" id="SM00984">
    <property type="entry name" value="UDPG_MGDP_dh_C"/>
    <property type="match status" value="1"/>
</dbReference>
<feature type="region of interest" description="Disordered" evidence="10">
    <location>
        <begin position="505"/>
        <end position="525"/>
    </location>
</feature>
<proteinExistence type="inferred from homology"/>
<dbReference type="InterPro" id="IPR014026">
    <property type="entry name" value="UDP-Glc/GDP-Man_DH_dimer"/>
</dbReference>
<feature type="binding site" evidence="9">
    <location>
        <position position="101"/>
    </location>
    <ligand>
        <name>NAD(+)</name>
        <dbReference type="ChEBI" id="CHEBI:57540"/>
    </ligand>
</feature>
<feature type="binding site" evidence="8">
    <location>
        <begin position="345"/>
        <end position="349"/>
    </location>
    <ligand>
        <name>substrate</name>
    </ligand>
</feature>